<reference evidence="3 4" key="1">
    <citation type="submission" date="2019-09" db="EMBL/GenBank/DDBJ databases">
        <title>Bird 10,000 Genomes (B10K) Project - Family phase.</title>
        <authorList>
            <person name="Zhang G."/>
        </authorList>
    </citation>
    <scope>NUCLEOTIDE SEQUENCE [LARGE SCALE GENOMIC DNA]</scope>
    <source>
        <strain evidence="3">B10K-CU-031-02</strain>
        <tissue evidence="3">Muscle</tissue>
    </source>
</reference>
<protein>
    <submittedName>
        <fullName evidence="3">CIC protein</fullName>
    </submittedName>
</protein>
<comment type="caution">
    <text evidence="3">The sequence shown here is derived from an EMBL/GenBank/DDBJ whole genome shotgun (WGS) entry which is preliminary data.</text>
</comment>
<gene>
    <name evidence="3" type="primary">Cic</name>
    <name evidence="3" type="ORF">CEUAER_R13573</name>
</gene>
<feature type="non-terminal residue" evidence="3">
    <location>
        <position position="1"/>
    </location>
</feature>
<evidence type="ECO:0000313" key="4">
    <source>
        <dbReference type="Proteomes" id="UP000519239"/>
    </source>
</evidence>
<dbReference type="AlphaFoldDB" id="A0A7L4KH00"/>
<feature type="region of interest" description="Disordered" evidence="1">
    <location>
        <begin position="1"/>
        <end position="42"/>
    </location>
</feature>
<feature type="compositionally biased region" description="Pro residues" evidence="1">
    <location>
        <begin position="22"/>
        <end position="41"/>
    </location>
</feature>
<keyword evidence="4" id="KW-1185">Reference proteome</keyword>
<accession>A0A7L4KH00</accession>
<dbReference type="EMBL" id="VWPQ01019653">
    <property type="protein sequence ID" value="NXY52057.1"/>
    <property type="molecule type" value="Genomic_DNA"/>
</dbReference>
<dbReference type="OrthoDB" id="10051111at2759"/>
<evidence type="ECO:0000259" key="2">
    <source>
        <dbReference type="Pfam" id="PF16090"/>
    </source>
</evidence>
<dbReference type="Pfam" id="PF16090">
    <property type="entry name" value="DUF4819"/>
    <property type="match status" value="1"/>
</dbReference>
<feature type="non-terminal residue" evidence="3">
    <location>
        <position position="187"/>
    </location>
</feature>
<evidence type="ECO:0000256" key="1">
    <source>
        <dbReference type="SAM" id="MobiDB-lite"/>
    </source>
</evidence>
<dbReference type="InterPro" id="IPR032147">
    <property type="entry name" value="Cic_dom"/>
</dbReference>
<evidence type="ECO:0000313" key="3">
    <source>
        <dbReference type="EMBL" id="NXY52057.1"/>
    </source>
</evidence>
<feature type="region of interest" description="Disordered" evidence="1">
    <location>
        <begin position="164"/>
        <end position="187"/>
    </location>
</feature>
<name>A0A7L4KH00_9AVES</name>
<proteinExistence type="predicted"/>
<sequence length="187" mass="19646">ASGCSSTDTASEHSADEGGPNPGDPPAPPGLPPAPGDPPSLPAEAIFRRLRCQRVLALRDGVFQPAVVKQLRRGQDLGVQFAGDRGVTFLEGAVFGDPPSVVVDATPPAGALGVGTPVCARLDPAETLYRQGTVVEVSAKPPAYRVRFAPPAAPPVWIPRSGLRLLRPPWPPRTPPHPQNPEEEEDD</sequence>
<dbReference type="Proteomes" id="UP000519239">
    <property type="component" value="Unassembled WGS sequence"/>
</dbReference>
<feature type="compositionally biased region" description="Pro residues" evidence="1">
    <location>
        <begin position="168"/>
        <end position="179"/>
    </location>
</feature>
<feature type="domain" description="Protein capicua homolog-like" evidence="2">
    <location>
        <begin position="101"/>
        <end position="171"/>
    </location>
</feature>
<organism evidence="3 4">
    <name type="scientific">Ceuthmochares aereus</name>
    <dbReference type="NCBI Taxonomy" id="1961834"/>
    <lineage>
        <taxon>Eukaryota</taxon>
        <taxon>Metazoa</taxon>
        <taxon>Chordata</taxon>
        <taxon>Craniata</taxon>
        <taxon>Vertebrata</taxon>
        <taxon>Euteleostomi</taxon>
        <taxon>Archelosauria</taxon>
        <taxon>Archosauria</taxon>
        <taxon>Dinosauria</taxon>
        <taxon>Saurischia</taxon>
        <taxon>Theropoda</taxon>
        <taxon>Coelurosauria</taxon>
        <taxon>Aves</taxon>
        <taxon>Neognathae</taxon>
        <taxon>Neoaves</taxon>
        <taxon>Otidimorphae</taxon>
        <taxon>Cuculiformes</taxon>
        <taxon>Cuculidae</taxon>
        <taxon>Ceuthmochares</taxon>
    </lineage>
</organism>